<gene>
    <name evidence="2" type="ORF">C4D60_Mb06t01710</name>
</gene>
<accession>A0A4S8IJY2</accession>
<evidence type="ECO:0000256" key="1">
    <source>
        <dbReference type="SAM" id="MobiDB-lite"/>
    </source>
</evidence>
<protein>
    <submittedName>
        <fullName evidence="2">Uncharacterized protein</fullName>
    </submittedName>
</protein>
<feature type="region of interest" description="Disordered" evidence="1">
    <location>
        <begin position="76"/>
        <end position="103"/>
    </location>
</feature>
<name>A0A4S8IJY2_MUSBA</name>
<evidence type="ECO:0000313" key="2">
    <source>
        <dbReference type="EMBL" id="THU48695.1"/>
    </source>
</evidence>
<comment type="caution">
    <text evidence="2">The sequence shown here is derived from an EMBL/GenBank/DDBJ whole genome shotgun (WGS) entry which is preliminary data.</text>
</comment>
<dbReference type="PANTHER" id="PTHR37911:SF1">
    <property type="entry name" value="OS04G0497900 PROTEIN"/>
    <property type="match status" value="1"/>
</dbReference>
<organism evidence="2 3">
    <name type="scientific">Musa balbisiana</name>
    <name type="common">Banana</name>
    <dbReference type="NCBI Taxonomy" id="52838"/>
    <lineage>
        <taxon>Eukaryota</taxon>
        <taxon>Viridiplantae</taxon>
        <taxon>Streptophyta</taxon>
        <taxon>Embryophyta</taxon>
        <taxon>Tracheophyta</taxon>
        <taxon>Spermatophyta</taxon>
        <taxon>Magnoliopsida</taxon>
        <taxon>Liliopsida</taxon>
        <taxon>Zingiberales</taxon>
        <taxon>Musaceae</taxon>
        <taxon>Musa</taxon>
    </lineage>
</organism>
<dbReference type="EMBL" id="PYDT01000009">
    <property type="protein sequence ID" value="THU48695.1"/>
    <property type="molecule type" value="Genomic_DNA"/>
</dbReference>
<dbReference type="AlphaFoldDB" id="A0A4S8IJY2"/>
<dbReference type="PANTHER" id="PTHR37911">
    <property type="entry name" value="OSJNBA0067K08.20 PROTEIN"/>
    <property type="match status" value="1"/>
</dbReference>
<sequence length="673" mass="77906">MPPLDFVLPKPPSSPCPTCHQWTGLRIRPSLSSSPTFPLPKAQTLSLTPSPIRAISHQFPSRHPLLLPRRPIPTTVVSAGRSKKKPGGPSPGRIEGSGEVRRQAKARARLRSRRLAENLFYRRKRRAAATGNQADSFTDDELQAIGLGYDRAVRFMSKDDPNLRHPYDWYKYGEYGPYSWRGIVVGPPIRGRFSDDRVTLISEVRDHEEWEEIEQFDMSTEYCRRLDPAAGLRYYWVFVRHPKWRPTELPWQQWTLAAEVALEAGTQRLDKWNLMGRLGNRVRSTITQCAAWMRPDIIYVKRPVYQCRFEPQDDFFKLLGPQLDPSTENEYPCELRLEDGRVEACTYFGGLCKIVKSSPKAYVDDVVKAYQKLSDEEKSRCLEFLLTNHPMELLHPYTKEWKAKLEELELGCDAPDDSEDESDRNDGSQITDWIEDDKESDNEQEDGVIDVEEEEADGAEEARTNPEETQEYWDDQWKKAVRSTDEMAKLVKRSIELSNTHYNNQMLEEGQQRKEITEGDEDTVDVNLEENKEDWIEEELKNAGYTASKRRVRSKIPPELFLRASVRPFTYRNLVKEIVLMRHAIIDGDITVVGGERRQCHWRPQVWMRKPTARGKGHSAFASTPTQLSSDPFTALHLRRRHRICRTTFTSYYHSPYPQQPPVDPNGVDVPYH</sequence>
<dbReference type="Proteomes" id="UP000317650">
    <property type="component" value="Chromosome 6"/>
</dbReference>
<feature type="compositionally biased region" description="Acidic residues" evidence="1">
    <location>
        <begin position="433"/>
        <end position="459"/>
    </location>
</feature>
<evidence type="ECO:0000313" key="3">
    <source>
        <dbReference type="Proteomes" id="UP000317650"/>
    </source>
</evidence>
<dbReference type="STRING" id="52838.A0A4S8IJY2"/>
<feature type="compositionally biased region" description="Acidic residues" evidence="1">
    <location>
        <begin position="412"/>
        <end position="423"/>
    </location>
</feature>
<proteinExistence type="predicted"/>
<reference evidence="2 3" key="1">
    <citation type="journal article" date="2019" name="Nat. Plants">
        <title>Genome sequencing of Musa balbisiana reveals subgenome evolution and function divergence in polyploid bananas.</title>
        <authorList>
            <person name="Yao X."/>
        </authorList>
    </citation>
    <scope>NUCLEOTIDE SEQUENCE [LARGE SCALE GENOMIC DNA]</scope>
    <source>
        <strain evidence="3">cv. DH-PKW</strain>
        <tissue evidence="2">Leaves</tissue>
    </source>
</reference>
<keyword evidence="3" id="KW-1185">Reference proteome</keyword>
<feature type="region of interest" description="Disordered" evidence="1">
    <location>
        <begin position="412"/>
        <end position="475"/>
    </location>
</feature>
<dbReference type="PROSITE" id="PS50890">
    <property type="entry name" value="PUA"/>
    <property type="match status" value="1"/>
</dbReference>